<evidence type="ECO:0000256" key="6">
    <source>
        <dbReference type="SAM" id="SignalP"/>
    </source>
</evidence>
<dbReference type="PROSITE" id="PS00259">
    <property type="entry name" value="GASTRIN"/>
    <property type="match status" value="1"/>
</dbReference>
<keyword evidence="6" id="KW-0732">Signal</keyword>
<comment type="subcellular location">
    <subcellularLocation>
        <location evidence="1">Secreted</location>
    </subcellularLocation>
</comment>
<gene>
    <name evidence="8" type="primary">LOC106466586</name>
</gene>
<keyword evidence="7" id="KW-1185">Reference proteome</keyword>
<dbReference type="RefSeq" id="XP_013782337.1">
    <property type="nucleotide sequence ID" value="XM_013926883.1"/>
</dbReference>
<sequence length="128" mass="14759">MKRTTLLTFSAAIFVLMTSSTASPVGVRSNLQNFARMIMPYLKNHVGGHGKHNWPLANKNLFSEKPQMEIETDGIETMPDVGFTDFEDNELNDMRAIKRQFDDYGHMRFGRSNSMKKYDDYGHMRFGK</sequence>
<feature type="chain" id="PRO_5046883881" evidence="6">
    <location>
        <begin position="23"/>
        <end position="128"/>
    </location>
</feature>
<keyword evidence="5" id="KW-0527">Neuropeptide</keyword>
<organism evidence="7 8">
    <name type="scientific">Limulus polyphemus</name>
    <name type="common">Atlantic horseshoe crab</name>
    <dbReference type="NCBI Taxonomy" id="6850"/>
    <lineage>
        <taxon>Eukaryota</taxon>
        <taxon>Metazoa</taxon>
        <taxon>Ecdysozoa</taxon>
        <taxon>Arthropoda</taxon>
        <taxon>Chelicerata</taxon>
        <taxon>Merostomata</taxon>
        <taxon>Xiphosura</taxon>
        <taxon>Limulidae</taxon>
        <taxon>Limulus</taxon>
    </lineage>
</organism>
<evidence type="ECO:0000313" key="8">
    <source>
        <dbReference type="RefSeq" id="XP_013782337.1"/>
    </source>
</evidence>
<accession>A0ABM1BHW7</accession>
<proteinExistence type="inferred from homology"/>
<dbReference type="Proteomes" id="UP000694941">
    <property type="component" value="Unplaced"/>
</dbReference>
<evidence type="ECO:0000256" key="2">
    <source>
        <dbReference type="ARBA" id="ARBA00006273"/>
    </source>
</evidence>
<evidence type="ECO:0000313" key="7">
    <source>
        <dbReference type="Proteomes" id="UP000694941"/>
    </source>
</evidence>
<dbReference type="InterPro" id="IPR013259">
    <property type="entry name" value="Sulfakinin"/>
</dbReference>
<feature type="signal peptide" evidence="6">
    <location>
        <begin position="1"/>
        <end position="22"/>
    </location>
</feature>
<dbReference type="GeneID" id="106466586"/>
<dbReference type="InterPro" id="IPR013152">
    <property type="entry name" value="Gastrin/cholecystokinin_CS"/>
</dbReference>
<protein>
    <submittedName>
        <fullName evidence="8">Drosulfakinins-like</fullName>
    </submittedName>
</protein>
<reference evidence="8" key="1">
    <citation type="submission" date="2025-08" db="UniProtKB">
        <authorList>
            <consortium name="RefSeq"/>
        </authorList>
    </citation>
    <scope>IDENTIFICATION</scope>
    <source>
        <tissue evidence="8">Muscle</tissue>
    </source>
</reference>
<evidence type="ECO:0000256" key="3">
    <source>
        <dbReference type="ARBA" id="ARBA00022525"/>
    </source>
</evidence>
<evidence type="ECO:0000256" key="4">
    <source>
        <dbReference type="ARBA" id="ARBA00022815"/>
    </source>
</evidence>
<name>A0ABM1BHW7_LIMPO</name>
<comment type="similarity">
    <text evidence="2">Belongs to the gastrin/cholecystokinin family.</text>
</comment>
<evidence type="ECO:0000256" key="5">
    <source>
        <dbReference type="ARBA" id="ARBA00023320"/>
    </source>
</evidence>
<evidence type="ECO:0000256" key="1">
    <source>
        <dbReference type="ARBA" id="ARBA00004613"/>
    </source>
</evidence>
<dbReference type="Pfam" id="PF08257">
    <property type="entry name" value="Sulfakinin"/>
    <property type="match status" value="2"/>
</dbReference>
<keyword evidence="3" id="KW-0964">Secreted</keyword>
<keyword evidence="4" id="KW-0027">Amidation</keyword>